<dbReference type="Pfam" id="PF13365">
    <property type="entry name" value="Trypsin_2"/>
    <property type="match status" value="1"/>
</dbReference>
<evidence type="ECO:0000256" key="2">
    <source>
        <dbReference type="SAM" id="Phobius"/>
    </source>
</evidence>
<protein>
    <recommendedName>
        <fullName evidence="5">Trypsin-like peptidase domain-containing protein</fullName>
    </recommendedName>
</protein>
<dbReference type="RefSeq" id="WP_145934194.1">
    <property type="nucleotide sequence ID" value="NZ_BNAV01000003.1"/>
</dbReference>
<keyword evidence="2" id="KW-0812">Transmembrane</keyword>
<dbReference type="EMBL" id="BNAV01000003">
    <property type="protein sequence ID" value="GHF50052.1"/>
    <property type="molecule type" value="Genomic_DNA"/>
</dbReference>
<accession>A0A8H9MAM6</accession>
<comment type="caution">
    <text evidence="3">The sequence shown here is derived from an EMBL/GenBank/DDBJ whole genome shotgun (WGS) entry which is preliminary data.</text>
</comment>
<dbReference type="InterPro" id="IPR009003">
    <property type="entry name" value="Peptidase_S1_PA"/>
</dbReference>
<dbReference type="AlphaFoldDB" id="A0A8H9MAM6"/>
<evidence type="ECO:0000256" key="1">
    <source>
        <dbReference type="SAM" id="MobiDB-lite"/>
    </source>
</evidence>
<dbReference type="Proteomes" id="UP000658656">
    <property type="component" value="Unassembled WGS sequence"/>
</dbReference>
<feature type="transmembrane region" description="Helical" evidence="2">
    <location>
        <begin position="223"/>
        <end position="244"/>
    </location>
</feature>
<keyword evidence="2" id="KW-1133">Transmembrane helix</keyword>
<evidence type="ECO:0000313" key="3">
    <source>
        <dbReference type="EMBL" id="GHF50052.1"/>
    </source>
</evidence>
<proteinExistence type="predicted"/>
<keyword evidence="4" id="KW-1185">Reference proteome</keyword>
<reference evidence="3" key="1">
    <citation type="journal article" date="2014" name="Int. J. Syst. Evol. Microbiol.">
        <title>Complete genome sequence of Corynebacterium casei LMG S-19264T (=DSM 44701T), isolated from a smear-ripened cheese.</title>
        <authorList>
            <consortium name="US DOE Joint Genome Institute (JGI-PGF)"/>
            <person name="Walter F."/>
            <person name="Albersmeier A."/>
            <person name="Kalinowski J."/>
            <person name="Ruckert C."/>
        </authorList>
    </citation>
    <scope>NUCLEOTIDE SEQUENCE</scope>
    <source>
        <strain evidence="3">CGMCC 4.7679</strain>
    </source>
</reference>
<dbReference type="SUPFAM" id="SSF50494">
    <property type="entry name" value="Trypsin-like serine proteases"/>
    <property type="match status" value="1"/>
</dbReference>
<name>A0A8H9MAM6_9PSEU</name>
<reference evidence="3" key="2">
    <citation type="submission" date="2020-09" db="EMBL/GenBank/DDBJ databases">
        <authorList>
            <person name="Sun Q."/>
            <person name="Zhou Y."/>
        </authorList>
    </citation>
    <scope>NUCLEOTIDE SEQUENCE</scope>
    <source>
        <strain evidence="3">CGMCC 4.7679</strain>
    </source>
</reference>
<keyword evidence="2" id="KW-0472">Membrane</keyword>
<evidence type="ECO:0000313" key="4">
    <source>
        <dbReference type="Proteomes" id="UP000658656"/>
    </source>
</evidence>
<sequence>MPVRDYLGRVVTPDGEAAGTCFQIAPGLLVTAWHVVAGLPAVAVEALDGSGERADAHVLRADEVHDLALLHSTGPLPGSVRRWLASDGVPLNTEVVVTGVSRVDDEDREYRYLDAPGTWAGGTTRDGDVALGRFSSGDVVLGMSGAPVRRVADDRVVGVVSARYNSADGWLAGTVWVARTEDLRRLLEDVRAAPGPRPVHWDELGGLLDLPRTAAVPARVKPLTALLAVAAAIVLAVAVTLVVLRPGSDASPPPGTPVRSAANASPVPADPAAPPVLVENVTALRDNASDGSFALPEPLAMTPAELARFNQEVSPSTRDWEGWYGDRGGAALGSGLTTITVRGNKDEQVRIVDLKVVKQCGPPFDGTFFQGYSQGTGDNVTIGFDLDQNDPSAQEMAFTGARGLFPTGDHFFDRHTVTLAPGEVETITVGAFTTQHSCTFRLQLMVATAEGSFTEDVTNAGKPFVVTAMAPPVTAGKPLSGYRQAYRLDEGREWIQVAPGA</sequence>
<feature type="region of interest" description="Disordered" evidence="1">
    <location>
        <begin position="248"/>
        <end position="273"/>
    </location>
</feature>
<dbReference type="Gene3D" id="2.40.10.120">
    <property type="match status" value="1"/>
</dbReference>
<evidence type="ECO:0008006" key="5">
    <source>
        <dbReference type="Google" id="ProtNLM"/>
    </source>
</evidence>
<gene>
    <name evidence="3" type="ORF">GCM10017566_23920</name>
</gene>
<organism evidence="3 4">
    <name type="scientific">Amycolatopsis bartoniae</name>
    <dbReference type="NCBI Taxonomy" id="941986"/>
    <lineage>
        <taxon>Bacteria</taxon>
        <taxon>Bacillati</taxon>
        <taxon>Actinomycetota</taxon>
        <taxon>Actinomycetes</taxon>
        <taxon>Pseudonocardiales</taxon>
        <taxon>Pseudonocardiaceae</taxon>
        <taxon>Amycolatopsis</taxon>
    </lineage>
</organism>
<dbReference type="OrthoDB" id="5116822at2"/>